<dbReference type="GO" id="GO:0003955">
    <property type="term" value="F:NAD(P)H dehydrogenase (quinone) activity"/>
    <property type="evidence" value="ECO:0007669"/>
    <property type="project" value="TreeGrafter"/>
</dbReference>
<feature type="domain" description="Flavodoxin-like fold" evidence="2">
    <location>
        <begin position="2"/>
        <end position="172"/>
    </location>
</feature>
<dbReference type="InterPro" id="IPR029039">
    <property type="entry name" value="Flavoprotein-like_sf"/>
</dbReference>
<dbReference type="GO" id="GO:0010181">
    <property type="term" value="F:FMN binding"/>
    <property type="evidence" value="ECO:0007669"/>
    <property type="project" value="TreeGrafter"/>
</dbReference>
<dbReference type="InterPro" id="IPR046980">
    <property type="entry name" value="KefG/KefF"/>
</dbReference>
<organism evidence="3">
    <name type="scientific">Streptomyces sp. NBC_00093</name>
    <dbReference type="NCBI Taxonomy" id="2975649"/>
    <lineage>
        <taxon>Bacteria</taxon>
        <taxon>Bacillati</taxon>
        <taxon>Actinomycetota</taxon>
        <taxon>Actinomycetes</taxon>
        <taxon>Kitasatosporales</taxon>
        <taxon>Streptomycetaceae</taxon>
        <taxon>Streptomyces</taxon>
    </lineage>
</organism>
<protein>
    <submittedName>
        <fullName evidence="3">NAD(P)H-dependent oxidoreductase</fullName>
    </submittedName>
</protein>
<dbReference type="AlphaFoldDB" id="A0AAU2AGR6"/>
<evidence type="ECO:0000313" key="3">
    <source>
        <dbReference type="EMBL" id="WTT22647.1"/>
    </source>
</evidence>
<keyword evidence="1" id="KW-0560">Oxidoreductase</keyword>
<dbReference type="PANTHER" id="PTHR47307">
    <property type="entry name" value="GLUTATHIONE-REGULATED POTASSIUM-EFFLUX SYSTEM ANCILLARY PROTEIN KEFG"/>
    <property type="match status" value="1"/>
</dbReference>
<dbReference type="EMBL" id="CP108222">
    <property type="protein sequence ID" value="WTT22647.1"/>
    <property type="molecule type" value="Genomic_DNA"/>
</dbReference>
<gene>
    <name evidence="3" type="ORF">OHA22_47480</name>
</gene>
<evidence type="ECO:0000259" key="2">
    <source>
        <dbReference type="Pfam" id="PF02525"/>
    </source>
</evidence>
<dbReference type="InterPro" id="IPR003680">
    <property type="entry name" value="Flavodoxin_fold"/>
</dbReference>
<name>A0AAU2AGR6_9ACTN</name>
<evidence type="ECO:0000256" key="1">
    <source>
        <dbReference type="ARBA" id="ARBA00023002"/>
    </source>
</evidence>
<dbReference type="PANTHER" id="PTHR47307:SF1">
    <property type="entry name" value="GLUTATHIONE-REGULATED POTASSIUM-EFFLUX SYSTEM ANCILLARY PROTEIN KEFG"/>
    <property type="match status" value="1"/>
</dbReference>
<reference evidence="3" key="1">
    <citation type="submission" date="2022-10" db="EMBL/GenBank/DDBJ databases">
        <title>The complete genomes of actinobacterial strains from the NBC collection.</title>
        <authorList>
            <person name="Joergensen T.S."/>
            <person name="Alvarez Arevalo M."/>
            <person name="Sterndorff E.B."/>
            <person name="Faurdal D."/>
            <person name="Vuksanovic O."/>
            <person name="Mourched A.-S."/>
            <person name="Charusanti P."/>
            <person name="Shaw S."/>
            <person name="Blin K."/>
            <person name="Weber T."/>
        </authorList>
    </citation>
    <scope>NUCLEOTIDE SEQUENCE</scope>
    <source>
        <strain evidence="3">NBC_00093</strain>
    </source>
</reference>
<dbReference type="SUPFAM" id="SSF52218">
    <property type="entry name" value="Flavoproteins"/>
    <property type="match status" value="1"/>
</dbReference>
<proteinExistence type="predicted"/>
<dbReference type="Pfam" id="PF02525">
    <property type="entry name" value="Flavodoxin_2"/>
    <property type="match status" value="1"/>
</dbReference>
<accession>A0AAU2AGR6</accession>
<sequence length="178" mass="20065">MSKVLILVGHPDLSRSKYNAALLDGVKDLGHVTVHDLYATYPDFAVDGDAERDLLAEHDVIVFQHPMHWYNTTPLFQQWQDIVLTHGWAFNYEGRRSRTAGKKGMVAVTIGGTQDQYTYEGLVGRTADELLNNWDSTLRLCQFDIQPAFKLYGTNFGVPHEDVVTAGKQYRAMLTAFA</sequence>
<dbReference type="GO" id="GO:0009055">
    <property type="term" value="F:electron transfer activity"/>
    <property type="evidence" value="ECO:0007669"/>
    <property type="project" value="TreeGrafter"/>
</dbReference>
<dbReference type="Gene3D" id="3.40.50.360">
    <property type="match status" value="1"/>
</dbReference>